<name>A0A5C5UXE1_9BACT</name>
<reference evidence="1 2" key="1">
    <citation type="submission" date="2019-02" db="EMBL/GenBank/DDBJ databases">
        <title>Deep-cultivation of Planctomycetes and their phenomic and genomic characterization uncovers novel biology.</title>
        <authorList>
            <person name="Wiegand S."/>
            <person name="Jogler M."/>
            <person name="Boedeker C."/>
            <person name="Pinto D."/>
            <person name="Vollmers J."/>
            <person name="Rivas-Marin E."/>
            <person name="Kohn T."/>
            <person name="Peeters S.H."/>
            <person name="Heuer A."/>
            <person name="Rast P."/>
            <person name="Oberbeckmann S."/>
            <person name="Bunk B."/>
            <person name="Jeske O."/>
            <person name="Meyerdierks A."/>
            <person name="Storesund J.E."/>
            <person name="Kallscheuer N."/>
            <person name="Luecker S."/>
            <person name="Lage O.M."/>
            <person name="Pohl T."/>
            <person name="Merkel B.J."/>
            <person name="Hornburger P."/>
            <person name="Mueller R.-W."/>
            <person name="Bruemmer F."/>
            <person name="Labrenz M."/>
            <person name="Spormann A.M."/>
            <person name="Op Den Camp H."/>
            <person name="Overmann J."/>
            <person name="Amann R."/>
            <person name="Jetten M.S.M."/>
            <person name="Mascher T."/>
            <person name="Medema M.H."/>
            <person name="Devos D.P."/>
            <person name="Kaster A.-K."/>
            <person name="Ovreas L."/>
            <person name="Rohde M."/>
            <person name="Galperin M.Y."/>
            <person name="Jogler C."/>
        </authorList>
    </citation>
    <scope>NUCLEOTIDE SEQUENCE [LARGE SCALE GENOMIC DNA]</scope>
    <source>
        <strain evidence="1 2">KOR34</strain>
    </source>
</reference>
<dbReference type="Proteomes" id="UP000316714">
    <property type="component" value="Unassembled WGS sequence"/>
</dbReference>
<evidence type="ECO:0000313" key="1">
    <source>
        <dbReference type="EMBL" id="TWT30303.1"/>
    </source>
</evidence>
<comment type="caution">
    <text evidence="1">The sequence shown here is derived from an EMBL/GenBank/DDBJ whole genome shotgun (WGS) entry which is preliminary data.</text>
</comment>
<gene>
    <name evidence="1" type="ORF">KOR34_48610</name>
</gene>
<keyword evidence="2" id="KW-1185">Reference proteome</keyword>
<dbReference type="AlphaFoldDB" id="A0A5C5UXE1"/>
<evidence type="ECO:0000313" key="2">
    <source>
        <dbReference type="Proteomes" id="UP000316714"/>
    </source>
</evidence>
<protein>
    <submittedName>
        <fullName evidence="1">Uncharacterized protein</fullName>
    </submittedName>
</protein>
<proteinExistence type="predicted"/>
<organism evidence="1 2">
    <name type="scientific">Posidoniimonas corsicana</name>
    <dbReference type="NCBI Taxonomy" id="1938618"/>
    <lineage>
        <taxon>Bacteria</taxon>
        <taxon>Pseudomonadati</taxon>
        <taxon>Planctomycetota</taxon>
        <taxon>Planctomycetia</taxon>
        <taxon>Pirellulales</taxon>
        <taxon>Lacipirellulaceae</taxon>
        <taxon>Posidoniimonas</taxon>
    </lineage>
</organism>
<sequence>MPVGEDSNMSELMYHDCRSEFEWFGHWLDIYVFNTTIKEWNQVLAALRQFEIRNEIDSKHANIPHPLDNDFFGRTSRDATYFRAFDYKGIQVNCHFFTDEEVEFDIDPREIVDQAALDDLIELLHLISDVTQKSVVLAPENAEGVTIVRVQPNSRCCDYRP</sequence>
<dbReference type="EMBL" id="SIHJ01000005">
    <property type="protein sequence ID" value="TWT30303.1"/>
    <property type="molecule type" value="Genomic_DNA"/>
</dbReference>
<accession>A0A5C5UXE1</accession>